<dbReference type="AlphaFoldDB" id="A0AAN6U8Q6"/>
<reference evidence="1" key="2">
    <citation type="submission" date="2023-05" db="EMBL/GenBank/DDBJ databases">
        <authorList>
            <consortium name="Lawrence Berkeley National Laboratory"/>
            <person name="Steindorff A."/>
            <person name="Hensen N."/>
            <person name="Bonometti L."/>
            <person name="Westerberg I."/>
            <person name="Brannstrom I.O."/>
            <person name="Guillou S."/>
            <person name="Cros-Aarteil S."/>
            <person name="Calhoun S."/>
            <person name="Haridas S."/>
            <person name="Kuo A."/>
            <person name="Mondo S."/>
            <person name="Pangilinan J."/>
            <person name="Riley R."/>
            <person name="Labutti K."/>
            <person name="Andreopoulos B."/>
            <person name="Lipzen A."/>
            <person name="Chen C."/>
            <person name="Yanf M."/>
            <person name="Daum C."/>
            <person name="Ng V."/>
            <person name="Clum A."/>
            <person name="Ohm R."/>
            <person name="Martin F."/>
            <person name="Silar P."/>
            <person name="Natvig D."/>
            <person name="Lalanne C."/>
            <person name="Gautier V."/>
            <person name="Ament-Velasquez S.L."/>
            <person name="Kruys A."/>
            <person name="Hutchinson M.I."/>
            <person name="Powell A.J."/>
            <person name="Barry K."/>
            <person name="Miller A.N."/>
            <person name="Grigoriev I.V."/>
            <person name="Debuchy R."/>
            <person name="Gladieux P."/>
            <person name="Thoren M.H."/>
            <person name="Johannesson H."/>
        </authorList>
    </citation>
    <scope>NUCLEOTIDE SEQUENCE</scope>
    <source>
        <strain evidence="1">CBS 731.68</strain>
    </source>
</reference>
<dbReference type="Proteomes" id="UP001302602">
    <property type="component" value="Unassembled WGS sequence"/>
</dbReference>
<dbReference type="EMBL" id="MU853223">
    <property type="protein sequence ID" value="KAK4128533.1"/>
    <property type="molecule type" value="Genomic_DNA"/>
</dbReference>
<protein>
    <submittedName>
        <fullName evidence="1">Uncharacterized protein</fullName>
    </submittedName>
</protein>
<dbReference type="RefSeq" id="XP_062652304.1">
    <property type="nucleotide sequence ID" value="XM_062786542.1"/>
</dbReference>
<gene>
    <name evidence="1" type="ORF">N657DRAFT_26933</name>
</gene>
<dbReference type="GeneID" id="87823310"/>
<reference evidence="1" key="1">
    <citation type="journal article" date="2023" name="Mol. Phylogenet. Evol.">
        <title>Genome-scale phylogeny and comparative genomics of the fungal order Sordariales.</title>
        <authorList>
            <person name="Hensen N."/>
            <person name="Bonometti L."/>
            <person name="Westerberg I."/>
            <person name="Brannstrom I.O."/>
            <person name="Guillou S."/>
            <person name="Cros-Aarteil S."/>
            <person name="Calhoun S."/>
            <person name="Haridas S."/>
            <person name="Kuo A."/>
            <person name="Mondo S."/>
            <person name="Pangilinan J."/>
            <person name="Riley R."/>
            <person name="LaButti K."/>
            <person name="Andreopoulos B."/>
            <person name="Lipzen A."/>
            <person name="Chen C."/>
            <person name="Yan M."/>
            <person name="Daum C."/>
            <person name="Ng V."/>
            <person name="Clum A."/>
            <person name="Steindorff A."/>
            <person name="Ohm R.A."/>
            <person name="Martin F."/>
            <person name="Silar P."/>
            <person name="Natvig D.O."/>
            <person name="Lalanne C."/>
            <person name="Gautier V."/>
            <person name="Ament-Velasquez S.L."/>
            <person name="Kruys A."/>
            <person name="Hutchinson M.I."/>
            <person name="Powell A.J."/>
            <person name="Barry K."/>
            <person name="Miller A.N."/>
            <person name="Grigoriev I.V."/>
            <person name="Debuchy R."/>
            <person name="Gladieux P."/>
            <person name="Hiltunen Thoren M."/>
            <person name="Johannesson H."/>
        </authorList>
    </citation>
    <scope>NUCLEOTIDE SEQUENCE</scope>
    <source>
        <strain evidence="1">CBS 731.68</strain>
    </source>
</reference>
<organism evidence="1 2">
    <name type="scientific">Parathielavia appendiculata</name>
    <dbReference type="NCBI Taxonomy" id="2587402"/>
    <lineage>
        <taxon>Eukaryota</taxon>
        <taxon>Fungi</taxon>
        <taxon>Dikarya</taxon>
        <taxon>Ascomycota</taxon>
        <taxon>Pezizomycotina</taxon>
        <taxon>Sordariomycetes</taxon>
        <taxon>Sordariomycetidae</taxon>
        <taxon>Sordariales</taxon>
        <taxon>Chaetomiaceae</taxon>
        <taxon>Parathielavia</taxon>
    </lineage>
</organism>
<evidence type="ECO:0000313" key="1">
    <source>
        <dbReference type="EMBL" id="KAK4128533.1"/>
    </source>
</evidence>
<sequence length="213" mass="23093">MGPPPCESNIHRPVLRRRDQQLCRVDQSAGRNWGTEVPLRSPVVITPPTPPEGLPSAWIQVISTLRTPGAPPEVGYDCTLNRGRLFLGVGCTVPATEAASCEEIEGHDFSGEGLGDLLCAQRSLQRRNDRDKQLDAVILANCGNKRCGKLAAAIGMRPLWTGGSRGQQEREARNIHLQDWNLGWAPTGHHRVIHPGCVSTTSTVAVNSTTARV</sequence>
<name>A0AAN6U8Q6_9PEZI</name>
<proteinExistence type="predicted"/>
<keyword evidence="2" id="KW-1185">Reference proteome</keyword>
<accession>A0AAN6U8Q6</accession>
<comment type="caution">
    <text evidence="1">The sequence shown here is derived from an EMBL/GenBank/DDBJ whole genome shotgun (WGS) entry which is preliminary data.</text>
</comment>
<evidence type="ECO:0000313" key="2">
    <source>
        <dbReference type="Proteomes" id="UP001302602"/>
    </source>
</evidence>